<reference evidence="2" key="1">
    <citation type="journal article" date="2021" name="BMC Genomics">
        <title>Chromosome-level genome assembly and manually-curated proteome of model necrotroph Parastagonospora nodorum Sn15 reveals a genome-wide trove of candidate effector homologs, and redundancy of virulence-related functions within an accessory chromosome.</title>
        <authorList>
            <person name="Bertazzoni S."/>
            <person name="Jones D.A.B."/>
            <person name="Phan H.T."/>
            <person name="Tan K.-C."/>
            <person name="Hane J.K."/>
        </authorList>
    </citation>
    <scope>NUCLEOTIDE SEQUENCE [LARGE SCALE GENOMIC DNA]</scope>
    <source>
        <strain evidence="2">SN15 / ATCC MYA-4574 / FGSC 10173)</strain>
    </source>
</reference>
<gene>
    <name evidence="1" type="ORF">JI435_422380</name>
</gene>
<accession>A0A7U2NP38</accession>
<protein>
    <submittedName>
        <fullName evidence="1">Uncharacterized protein</fullName>
    </submittedName>
</protein>
<evidence type="ECO:0000313" key="2">
    <source>
        <dbReference type="Proteomes" id="UP000663193"/>
    </source>
</evidence>
<proteinExistence type="predicted"/>
<dbReference type="Proteomes" id="UP000663193">
    <property type="component" value="Chromosome 18"/>
</dbReference>
<organism evidence="1 2">
    <name type="scientific">Phaeosphaeria nodorum (strain SN15 / ATCC MYA-4574 / FGSC 10173)</name>
    <name type="common">Glume blotch fungus</name>
    <name type="synonym">Parastagonospora nodorum</name>
    <dbReference type="NCBI Taxonomy" id="321614"/>
    <lineage>
        <taxon>Eukaryota</taxon>
        <taxon>Fungi</taxon>
        <taxon>Dikarya</taxon>
        <taxon>Ascomycota</taxon>
        <taxon>Pezizomycotina</taxon>
        <taxon>Dothideomycetes</taxon>
        <taxon>Pleosporomycetidae</taxon>
        <taxon>Pleosporales</taxon>
        <taxon>Pleosporineae</taxon>
        <taxon>Phaeosphaeriaceae</taxon>
        <taxon>Parastagonospora</taxon>
    </lineage>
</organism>
<evidence type="ECO:0000313" key="1">
    <source>
        <dbReference type="EMBL" id="QRD05385.1"/>
    </source>
</evidence>
<name>A0A7U2NP38_PHANO</name>
<dbReference type="AlphaFoldDB" id="A0A7U2NP38"/>
<dbReference type="EMBL" id="CP069040">
    <property type="protein sequence ID" value="QRD05385.1"/>
    <property type="molecule type" value="Genomic_DNA"/>
</dbReference>
<dbReference type="VEuPathDB" id="FungiDB:JI435_422380"/>
<keyword evidence="2" id="KW-1185">Reference proteome</keyword>
<sequence>MQHRLIIDPRFSHACFSGTQESESKIEVFGEERLILILNRYLRNMS</sequence>